<name>A0A382MDV0_9ZZZZ</name>
<accession>A0A382MDV0</accession>
<dbReference type="EMBL" id="UINC01092878">
    <property type="protein sequence ID" value="SVC46840.1"/>
    <property type="molecule type" value="Genomic_DNA"/>
</dbReference>
<proteinExistence type="predicted"/>
<gene>
    <name evidence="1" type="ORF">METZ01_LOCUS299694</name>
</gene>
<organism evidence="1">
    <name type="scientific">marine metagenome</name>
    <dbReference type="NCBI Taxonomy" id="408172"/>
    <lineage>
        <taxon>unclassified sequences</taxon>
        <taxon>metagenomes</taxon>
        <taxon>ecological metagenomes</taxon>
    </lineage>
</organism>
<dbReference type="AlphaFoldDB" id="A0A382MDV0"/>
<sequence length="69" mass="7941">MTTLRNFAINLEIGQEILVGKNENKARITKIEYHQKSGDVMINTTRGPRKALSFKLLEEEFACPADKYR</sequence>
<evidence type="ECO:0000313" key="1">
    <source>
        <dbReference type="EMBL" id="SVC46840.1"/>
    </source>
</evidence>
<reference evidence="1" key="1">
    <citation type="submission" date="2018-05" db="EMBL/GenBank/DDBJ databases">
        <authorList>
            <person name="Lanie J.A."/>
            <person name="Ng W.-L."/>
            <person name="Kazmierczak K.M."/>
            <person name="Andrzejewski T.M."/>
            <person name="Davidsen T.M."/>
            <person name="Wayne K.J."/>
            <person name="Tettelin H."/>
            <person name="Glass J.I."/>
            <person name="Rusch D."/>
            <person name="Podicherti R."/>
            <person name="Tsui H.-C.T."/>
            <person name="Winkler M.E."/>
        </authorList>
    </citation>
    <scope>NUCLEOTIDE SEQUENCE</scope>
</reference>
<protein>
    <submittedName>
        <fullName evidence="1">Uncharacterized protein</fullName>
    </submittedName>
</protein>